<feature type="region of interest" description="Disordered" evidence="2">
    <location>
        <begin position="584"/>
        <end position="1162"/>
    </location>
</feature>
<dbReference type="PANTHER" id="PTHR21740">
    <property type="entry name" value="NCK-ASSOCIATED PROTEIN 5"/>
    <property type="match status" value="1"/>
</dbReference>
<feature type="compositionally biased region" description="Basic and acidic residues" evidence="2">
    <location>
        <begin position="1585"/>
        <end position="1608"/>
    </location>
</feature>
<evidence type="ECO:0000313" key="5">
    <source>
        <dbReference type="Proteomes" id="UP000472277"/>
    </source>
</evidence>
<dbReference type="InterPro" id="IPR032769">
    <property type="entry name" value="NCKAP5_C"/>
</dbReference>
<feature type="compositionally biased region" description="Basic and acidic residues" evidence="2">
    <location>
        <begin position="953"/>
        <end position="971"/>
    </location>
</feature>
<accession>A0A673ZGE6</accession>
<feature type="compositionally biased region" description="Low complexity" evidence="2">
    <location>
        <begin position="841"/>
        <end position="861"/>
    </location>
</feature>
<feature type="region of interest" description="Disordered" evidence="2">
    <location>
        <begin position="1543"/>
        <end position="1626"/>
    </location>
</feature>
<evidence type="ECO:0000259" key="3">
    <source>
        <dbReference type="Pfam" id="PF15246"/>
    </source>
</evidence>
<feature type="compositionally biased region" description="Basic and acidic residues" evidence="2">
    <location>
        <begin position="907"/>
        <end position="916"/>
    </location>
</feature>
<evidence type="ECO:0000256" key="1">
    <source>
        <dbReference type="SAM" id="Coils"/>
    </source>
</evidence>
<feature type="compositionally biased region" description="Low complexity" evidence="2">
    <location>
        <begin position="1610"/>
        <end position="1626"/>
    </location>
</feature>
<keyword evidence="1" id="KW-0175">Coiled coil</keyword>
<reference evidence="4" key="2">
    <citation type="submission" date="2025-09" db="UniProtKB">
        <authorList>
            <consortium name="Ensembl"/>
        </authorList>
    </citation>
    <scope>IDENTIFICATION</scope>
</reference>
<feature type="region of interest" description="Disordered" evidence="2">
    <location>
        <begin position="1428"/>
        <end position="1456"/>
    </location>
</feature>
<dbReference type="KEGG" id="stru:115150452"/>
<feature type="coiled-coil region" evidence="1">
    <location>
        <begin position="1254"/>
        <end position="1281"/>
    </location>
</feature>
<feature type="region of interest" description="Disordered" evidence="2">
    <location>
        <begin position="533"/>
        <end position="556"/>
    </location>
</feature>
<feature type="compositionally biased region" description="Polar residues" evidence="2">
    <location>
        <begin position="941"/>
        <end position="952"/>
    </location>
</feature>
<organism evidence="4 5">
    <name type="scientific">Salmo trutta</name>
    <name type="common">Brown trout</name>
    <dbReference type="NCBI Taxonomy" id="8032"/>
    <lineage>
        <taxon>Eukaryota</taxon>
        <taxon>Metazoa</taxon>
        <taxon>Chordata</taxon>
        <taxon>Craniata</taxon>
        <taxon>Vertebrata</taxon>
        <taxon>Euteleostomi</taxon>
        <taxon>Actinopterygii</taxon>
        <taxon>Neopterygii</taxon>
        <taxon>Teleostei</taxon>
        <taxon>Protacanthopterygii</taxon>
        <taxon>Salmoniformes</taxon>
        <taxon>Salmonidae</taxon>
        <taxon>Salmoninae</taxon>
        <taxon>Salmo</taxon>
    </lineage>
</organism>
<dbReference type="RefSeq" id="XP_029549613.1">
    <property type="nucleotide sequence ID" value="XM_029693753.1"/>
</dbReference>
<feature type="compositionally biased region" description="Polar residues" evidence="2">
    <location>
        <begin position="228"/>
        <end position="241"/>
    </location>
</feature>
<feature type="compositionally biased region" description="Basic and acidic residues" evidence="2">
    <location>
        <begin position="862"/>
        <end position="872"/>
    </location>
</feature>
<feature type="compositionally biased region" description="Polar residues" evidence="2">
    <location>
        <begin position="875"/>
        <end position="890"/>
    </location>
</feature>
<dbReference type="RefSeq" id="XP_029549614.1">
    <property type="nucleotide sequence ID" value="XM_029693754.1"/>
</dbReference>
<feature type="region of interest" description="Disordered" evidence="2">
    <location>
        <begin position="228"/>
        <end position="247"/>
    </location>
</feature>
<evidence type="ECO:0000313" key="4">
    <source>
        <dbReference type="Ensembl" id="ENSSTUP00000045867.1"/>
    </source>
</evidence>
<dbReference type="OMA" id="HEICNGD"/>
<feature type="region of interest" description="Disordered" evidence="2">
    <location>
        <begin position="469"/>
        <end position="493"/>
    </location>
</feature>
<feature type="domain" description="Nck-associated protein 5 C-terminal" evidence="3">
    <location>
        <begin position="1163"/>
        <end position="1471"/>
    </location>
</feature>
<feature type="compositionally biased region" description="Polar residues" evidence="2">
    <location>
        <begin position="1358"/>
        <end position="1369"/>
    </location>
</feature>
<feature type="compositionally biased region" description="Polar residues" evidence="2">
    <location>
        <begin position="1396"/>
        <end position="1409"/>
    </location>
</feature>
<proteinExistence type="predicted"/>
<sequence length="1626" mass="176994">MPRIVPHVASDPRNLSLLPDIPPPHIQELVQVNCGVGLNGIITDLSAHCLASLTENGHNSMDINQQRCTRRHKKVVMESEEPELRECDEAFESDEGNVESYLEEPESSRELLERLKELEAENSALALANESQREAYERCLDEVANHVVQALLNQKDLREECIKLKMRVFDLERQNKTLTELFAQKLHPQASHLQQLQLVSVSEHSTEPSTEPLTMDNDKLLVSKNQGELESNGDRTQNGSAASARAPATSMEALSPFFKKKAHILEVLRKLEESDPLKFHPSSCLSPHHDLGQALVSMERDQISLMSSEALPAPQRLVAHSLSRCRHSSSDSDFHDYANGEGALQEDHAQHQQQQHGGCQSCHILSQKSSLDSLLKCAQGHGASHQARVEILNRHACAEDQGASAQSTSPPQAAAVSHLLSADSTNQCYMHKTALDFLERTPEGLGSSDPFLSLLIQANLNGMLGQEPRKLQKHTDKHPFGKPPPRAEVQPSHGEDIKHIKAVMTTSQSQNEDSPEECCYLEVEAAAHNVNNSLHSSTSHTDHVETEPGYSKEQEVSDQICNGLYFSSNETSVSKKVAVESYSPAPVPERNSSAQALPPSGKSKLALSPTSPSSGLSEVKSSPISSPSRLLKFLKSPPGINQAQPGNPLRLSPQLTRSSKIPCRNNNNYEVYHSPVLTRKATTTEREKQPSSSSSKTDPYPATHSAPTSPPKSEDIVDPPPMAKEIAFSSHFAPKPSVSTKAPPSTSSHAQRGSQKVPQYENVCPSDGTPQFLEGLKTSQYLRYPQPEGPVEKQCRQDENNLSPPSSQHPDSSPGTADQDFSDQDTDSESPVWHKPNQHFSLPSSSSSAASKAHSSHPYSSMRDRHQEHRAAPEPSQQNCEPAQPTQSSARRGDPKRLVQGNPQSESSHHPFKERLAALGKLKSTEDLPVGAQSVDKKDAQSNLGKPPTNNIEKSKTAERQGERTGAELHRNQKSTDSLDGKPYPKTSLGSHTKVIGPIHESGTKSSATPSLIPKGEQETPFSPRIYVAKAEGPKIKMGTSSSNTETPPVVRSYGKCPITQSHHSKTTPSPLNSPTKVLSKSPSKVGQASSYPRGVKPIPEDRALAQRNPLRPEDKTKLPAGKKKTFGHAESFPPPPPLPPRPSTEAIAKEDKKPYSSGPPMLQSAIEQKVMRGIEENMLKLQDRGQVAEPKQKASNGIASWFGLRKSKLPALSRKPEVSKFKINMSSSLSSSSASGGGAKDPKTGGPQKVVESLNISKLMEKAEDLRKALEEERAYVNRVGMDRSGRGHSCEVVMDQAQGQLSLMYRGMTAENFMQQLLNSPSTSCSGNRVEERGAIPTTFGMTHRRLSFDSKRSRPNFSHQRNGISHTKSRDEMDQGSVMIGKDEVTSEESLAESISSQHFTGSGASMRTLDSGIGTFPMPDYASSMAGKSIPKGKPQGEQGFSCSQGKHGAMMKVPRKAHTLERELSSLDEVNPFVLYGSGLEGKGTNMHLSSTIHEDIDAYGAHMQNPITKNWTFPNLKGSAGATDVYLDVQGDLGTPSRRSLKQCAPQRPLATDPGSLPLPLQTGLSRRGKGRTPSTSEVGKDGGLELVKERPEDLLSLRETPESLSDSLYDSLSSCGSQG</sequence>
<gene>
    <name evidence="4" type="primary">LOC115150452</name>
</gene>
<dbReference type="GO" id="GO:0001578">
    <property type="term" value="P:microtubule bundle formation"/>
    <property type="evidence" value="ECO:0007669"/>
    <property type="project" value="TreeGrafter"/>
</dbReference>
<dbReference type="OrthoDB" id="8930856at2759"/>
<name>A0A673ZGE6_SALTR</name>
<feature type="compositionally biased region" description="Polar residues" evidence="2">
    <location>
        <begin position="737"/>
        <end position="757"/>
    </location>
</feature>
<dbReference type="GO" id="GO:0007019">
    <property type="term" value="P:microtubule depolymerization"/>
    <property type="evidence" value="ECO:0007669"/>
    <property type="project" value="TreeGrafter"/>
</dbReference>
<protein>
    <submittedName>
        <fullName evidence="4">Nck-associated protein 5-like</fullName>
    </submittedName>
</protein>
<evidence type="ECO:0000256" key="2">
    <source>
        <dbReference type="SAM" id="MobiDB-lite"/>
    </source>
</evidence>
<feature type="compositionally biased region" description="Basic and acidic residues" evidence="2">
    <location>
        <begin position="1099"/>
        <end position="1118"/>
    </location>
</feature>
<feature type="region of interest" description="Disordered" evidence="2">
    <location>
        <begin position="1224"/>
        <end position="1250"/>
    </location>
</feature>
<dbReference type="Pfam" id="PF15246">
    <property type="entry name" value="NCKAP5"/>
    <property type="match status" value="1"/>
</dbReference>
<feature type="compositionally biased region" description="Polar residues" evidence="2">
    <location>
        <begin position="1059"/>
        <end position="1091"/>
    </location>
</feature>
<dbReference type="Proteomes" id="UP000472277">
    <property type="component" value="Chromosome 16"/>
</dbReference>
<dbReference type="GO" id="GO:0035371">
    <property type="term" value="C:microtubule plus-end"/>
    <property type="evidence" value="ECO:0007669"/>
    <property type="project" value="TreeGrafter"/>
</dbReference>
<dbReference type="GeneID" id="115150452"/>
<dbReference type="GeneTree" id="ENSGT00530000063607"/>
<feature type="compositionally biased region" description="Basic and acidic residues" evidence="2">
    <location>
        <begin position="790"/>
        <end position="799"/>
    </location>
</feature>
<feature type="region of interest" description="Disordered" evidence="2">
    <location>
        <begin position="1353"/>
        <end position="1410"/>
    </location>
</feature>
<reference evidence="4" key="1">
    <citation type="submission" date="2025-08" db="UniProtKB">
        <authorList>
            <consortium name="Ensembl"/>
        </authorList>
    </citation>
    <scope>IDENTIFICATION</scope>
</reference>
<feature type="compositionally biased region" description="Low complexity" evidence="2">
    <location>
        <begin position="803"/>
        <end position="814"/>
    </location>
</feature>
<dbReference type="InParanoid" id="A0A673ZGE6"/>
<feature type="compositionally biased region" description="Basic and acidic residues" evidence="2">
    <location>
        <begin position="540"/>
        <end position="555"/>
    </location>
</feature>
<feature type="coiled-coil region" evidence="1">
    <location>
        <begin position="108"/>
        <end position="174"/>
    </location>
</feature>
<feature type="compositionally biased region" description="Polar residues" evidence="2">
    <location>
        <begin position="608"/>
        <end position="620"/>
    </location>
</feature>
<feature type="compositionally biased region" description="Basic and acidic residues" evidence="2">
    <location>
        <begin position="469"/>
        <end position="479"/>
    </location>
</feature>
<dbReference type="Ensembl" id="ENSSTUT00000047863.1">
    <property type="protein sequence ID" value="ENSSTUP00000045867.1"/>
    <property type="gene ID" value="ENSSTUG00000019273.1"/>
</dbReference>
<feature type="compositionally biased region" description="Polar residues" evidence="2">
    <location>
        <begin position="653"/>
        <end position="669"/>
    </location>
</feature>
<keyword evidence="5" id="KW-1185">Reference proteome</keyword>
<dbReference type="InterPro" id="IPR026163">
    <property type="entry name" value="Nckap5l"/>
</dbReference>
<feature type="compositionally biased region" description="Pro residues" evidence="2">
    <location>
        <begin position="1133"/>
        <end position="1143"/>
    </location>
</feature>
<dbReference type="PANTHER" id="PTHR21740:SF3">
    <property type="entry name" value="NCK-ASSOCIATED PROTEIN 5-LIKE"/>
    <property type="match status" value="1"/>
</dbReference>